<evidence type="ECO:0000313" key="12">
    <source>
        <dbReference type="EMBL" id="MFC1850616.1"/>
    </source>
</evidence>
<evidence type="ECO:0000256" key="9">
    <source>
        <dbReference type="ARBA" id="ARBA00031306"/>
    </source>
</evidence>
<keyword evidence="4 11" id="KW-0285">Flavoprotein</keyword>
<dbReference type="PANTHER" id="PTHR30040">
    <property type="entry name" value="THIAMINE BIOSYNTHESIS LIPOPROTEIN APBE"/>
    <property type="match status" value="1"/>
</dbReference>
<dbReference type="SUPFAM" id="SSF143631">
    <property type="entry name" value="ApbE-like"/>
    <property type="match status" value="1"/>
</dbReference>
<name>A0ABV6YWN5_UNCC1</name>
<comment type="cofactor">
    <cofactor evidence="1">
        <name>Mg(2+)</name>
        <dbReference type="ChEBI" id="CHEBI:18420"/>
    </cofactor>
</comment>
<dbReference type="InterPro" id="IPR024932">
    <property type="entry name" value="ApbE"/>
</dbReference>
<dbReference type="EC" id="2.7.1.180" evidence="2 11"/>
<dbReference type="EMBL" id="JBHPBY010000111">
    <property type="protein sequence ID" value="MFC1850616.1"/>
    <property type="molecule type" value="Genomic_DNA"/>
</dbReference>
<dbReference type="PIRSF" id="PIRSF006268">
    <property type="entry name" value="ApbE"/>
    <property type="match status" value="1"/>
</dbReference>
<evidence type="ECO:0000256" key="2">
    <source>
        <dbReference type="ARBA" id="ARBA00011955"/>
    </source>
</evidence>
<evidence type="ECO:0000256" key="8">
    <source>
        <dbReference type="ARBA" id="ARBA00022842"/>
    </source>
</evidence>
<sequence>MMTKARVCILLLLFWFVWGAWIGNGRCEEKELFQVIERRVIMGTSIEIQVLAPSQAVGQTALEAAMAEIQRIDALMSTYRSDSEIQAINRQAGKSPVPVSTETWSVVQKAVQMSNLTGGAFDITYKPLWTLWQQSGSLAPPVNKDIVETLKLVGSKNITFSAENRTIFLSVPGMNIDLGGIAKGYAVDCAIQILKNHGLEHAIVNAGGDLRAIGHKQDRAWTAGIRHPRSKKEIIATLPVQDEALVTSGDYERYLIINGKKYAHILDPRTGYPVQHVVSVTVIAPTALEADAFSTAIFVLGSRDGIALANTIPTIEALVIDSQGTLFRTEGLKLTIK</sequence>
<keyword evidence="8 11" id="KW-0460">Magnesium</keyword>
<evidence type="ECO:0000256" key="4">
    <source>
        <dbReference type="ARBA" id="ARBA00022630"/>
    </source>
</evidence>
<gene>
    <name evidence="12" type="ORF">ACFL27_10525</name>
</gene>
<dbReference type="InterPro" id="IPR003374">
    <property type="entry name" value="ApbE-like_sf"/>
</dbReference>
<evidence type="ECO:0000256" key="6">
    <source>
        <dbReference type="ARBA" id="ARBA00022723"/>
    </source>
</evidence>
<protein>
    <recommendedName>
        <fullName evidence="3 11">FAD:protein FMN transferase</fullName>
        <ecNumber evidence="2 11">2.7.1.180</ecNumber>
    </recommendedName>
    <alternativeName>
        <fullName evidence="9 11">Flavin transferase</fullName>
    </alternativeName>
</protein>
<organism evidence="12 13">
    <name type="scientific">candidate division CSSED10-310 bacterium</name>
    <dbReference type="NCBI Taxonomy" id="2855610"/>
    <lineage>
        <taxon>Bacteria</taxon>
        <taxon>Bacteria division CSSED10-310</taxon>
    </lineage>
</organism>
<accession>A0ABV6YWN5</accession>
<comment type="catalytic activity">
    <reaction evidence="10 11">
        <text>L-threonyl-[protein] + FAD = FMN-L-threonyl-[protein] + AMP + H(+)</text>
        <dbReference type="Rhea" id="RHEA:36847"/>
        <dbReference type="Rhea" id="RHEA-COMP:11060"/>
        <dbReference type="Rhea" id="RHEA-COMP:11061"/>
        <dbReference type="ChEBI" id="CHEBI:15378"/>
        <dbReference type="ChEBI" id="CHEBI:30013"/>
        <dbReference type="ChEBI" id="CHEBI:57692"/>
        <dbReference type="ChEBI" id="CHEBI:74257"/>
        <dbReference type="ChEBI" id="CHEBI:456215"/>
        <dbReference type="EC" id="2.7.1.180"/>
    </reaction>
</comment>
<evidence type="ECO:0000256" key="11">
    <source>
        <dbReference type="PIRNR" id="PIRNR006268"/>
    </source>
</evidence>
<evidence type="ECO:0000256" key="7">
    <source>
        <dbReference type="ARBA" id="ARBA00022827"/>
    </source>
</evidence>
<evidence type="ECO:0000256" key="1">
    <source>
        <dbReference type="ARBA" id="ARBA00001946"/>
    </source>
</evidence>
<keyword evidence="6 11" id="KW-0479">Metal-binding</keyword>
<reference evidence="12 13" key="1">
    <citation type="submission" date="2024-09" db="EMBL/GenBank/DDBJ databases">
        <title>Laminarin stimulates single cell rates of sulfate reduction while oxygen inhibits transcriptomic activity in coastal marine sediment.</title>
        <authorList>
            <person name="Lindsay M."/>
            <person name="Orcutt B."/>
            <person name="Emerson D."/>
            <person name="Stepanauskas R."/>
            <person name="D'Angelo T."/>
        </authorList>
    </citation>
    <scope>NUCLEOTIDE SEQUENCE [LARGE SCALE GENOMIC DNA]</scope>
    <source>
        <strain evidence="12">SAG AM-311-K15</strain>
    </source>
</reference>
<evidence type="ECO:0000256" key="10">
    <source>
        <dbReference type="ARBA" id="ARBA00048540"/>
    </source>
</evidence>
<evidence type="ECO:0000256" key="5">
    <source>
        <dbReference type="ARBA" id="ARBA00022679"/>
    </source>
</evidence>
<comment type="similarity">
    <text evidence="11">Belongs to the ApbE family.</text>
</comment>
<comment type="caution">
    <text evidence="12">The sequence shown here is derived from an EMBL/GenBank/DDBJ whole genome shotgun (WGS) entry which is preliminary data.</text>
</comment>
<dbReference type="Gene3D" id="3.10.520.10">
    <property type="entry name" value="ApbE-like domains"/>
    <property type="match status" value="1"/>
</dbReference>
<dbReference type="PANTHER" id="PTHR30040:SF2">
    <property type="entry name" value="FAD:PROTEIN FMN TRANSFERASE"/>
    <property type="match status" value="1"/>
</dbReference>
<dbReference type="Proteomes" id="UP001594351">
    <property type="component" value="Unassembled WGS sequence"/>
</dbReference>
<dbReference type="GO" id="GO:0016740">
    <property type="term" value="F:transferase activity"/>
    <property type="evidence" value="ECO:0007669"/>
    <property type="project" value="UniProtKB-KW"/>
</dbReference>
<proteinExistence type="inferred from homology"/>
<keyword evidence="7 11" id="KW-0274">FAD</keyword>
<keyword evidence="13" id="KW-1185">Reference proteome</keyword>
<keyword evidence="5 11" id="KW-0808">Transferase</keyword>
<dbReference type="Pfam" id="PF02424">
    <property type="entry name" value="ApbE"/>
    <property type="match status" value="1"/>
</dbReference>
<evidence type="ECO:0000256" key="3">
    <source>
        <dbReference type="ARBA" id="ARBA00016337"/>
    </source>
</evidence>
<evidence type="ECO:0000313" key="13">
    <source>
        <dbReference type="Proteomes" id="UP001594351"/>
    </source>
</evidence>